<dbReference type="Proteomes" id="UP000249645">
    <property type="component" value="Unassembled WGS sequence"/>
</dbReference>
<dbReference type="InterPro" id="IPR052509">
    <property type="entry name" value="Metal_resp_DNA-bind_regulator"/>
</dbReference>
<dbReference type="PANTHER" id="PTHR33169">
    <property type="entry name" value="PADR-FAMILY TRANSCRIPTIONAL REGULATOR"/>
    <property type="match status" value="1"/>
</dbReference>
<dbReference type="InterPro" id="IPR005149">
    <property type="entry name" value="Tscrpt_reg_PadR_N"/>
</dbReference>
<dbReference type="EMBL" id="QFOI01000242">
    <property type="protein sequence ID" value="PZP46024.1"/>
    <property type="molecule type" value="Genomic_DNA"/>
</dbReference>
<name>A0A2W5EVR0_9SPHI</name>
<dbReference type="PANTHER" id="PTHR33169:SF14">
    <property type="entry name" value="TRANSCRIPTIONAL REGULATOR RV3488"/>
    <property type="match status" value="1"/>
</dbReference>
<evidence type="ECO:0000313" key="2">
    <source>
        <dbReference type="EMBL" id="PZP46024.1"/>
    </source>
</evidence>
<protein>
    <submittedName>
        <fullName evidence="2">PadR family transcriptional regulator</fullName>
    </submittedName>
</protein>
<sequence>MNKNSLYKGCLEPLLLKLLNDNGRMYGYEITQKVKELTIGELQITEGALYPLLHRLEADGVLTTEVENIGNRPRKYYKLTEEGEKQKSHAVEELENFMRTMQLLLKPQTI</sequence>
<dbReference type="AlphaFoldDB" id="A0A2W5EVR0"/>
<gene>
    <name evidence="2" type="ORF">DI598_12620</name>
</gene>
<dbReference type="InterPro" id="IPR036390">
    <property type="entry name" value="WH_DNA-bd_sf"/>
</dbReference>
<comment type="caution">
    <text evidence="2">The sequence shown here is derived from an EMBL/GenBank/DDBJ whole genome shotgun (WGS) entry which is preliminary data.</text>
</comment>
<dbReference type="Pfam" id="PF03551">
    <property type="entry name" value="PadR"/>
    <property type="match status" value="1"/>
</dbReference>
<proteinExistence type="predicted"/>
<organism evidence="2 3">
    <name type="scientific">Pseudopedobacter saltans</name>
    <dbReference type="NCBI Taxonomy" id="151895"/>
    <lineage>
        <taxon>Bacteria</taxon>
        <taxon>Pseudomonadati</taxon>
        <taxon>Bacteroidota</taxon>
        <taxon>Sphingobacteriia</taxon>
        <taxon>Sphingobacteriales</taxon>
        <taxon>Sphingobacteriaceae</taxon>
        <taxon>Pseudopedobacter</taxon>
    </lineage>
</organism>
<accession>A0A2W5EVR0</accession>
<evidence type="ECO:0000313" key="3">
    <source>
        <dbReference type="Proteomes" id="UP000249645"/>
    </source>
</evidence>
<feature type="domain" description="Transcription regulator PadR N-terminal" evidence="1">
    <location>
        <begin position="15"/>
        <end position="86"/>
    </location>
</feature>
<reference evidence="2 3" key="1">
    <citation type="submission" date="2017-11" db="EMBL/GenBank/DDBJ databases">
        <title>Infants hospitalized years apart are colonized by the same room-sourced microbial strains.</title>
        <authorList>
            <person name="Brooks B."/>
            <person name="Olm M.R."/>
            <person name="Firek B.A."/>
            <person name="Baker R."/>
            <person name="Thomas B.C."/>
            <person name="Morowitz M.J."/>
            <person name="Banfield J.F."/>
        </authorList>
    </citation>
    <scope>NUCLEOTIDE SEQUENCE [LARGE SCALE GENOMIC DNA]</scope>
    <source>
        <strain evidence="2">S2_009_000_R2_76</strain>
    </source>
</reference>
<dbReference type="Gene3D" id="1.10.10.10">
    <property type="entry name" value="Winged helix-like DNA-binding domain superfamily/Winged helix DNA-binding domain"/>
    <property type="match status" value="1"/>
</dbReference>
<dbReference type="InterPro" id="IPR036388">
    <property type="entry name" value="WH-like_DNA-bd_sf"/>
</dbReference>
<dbReference type="SUPFAM" id="SSF46785">
    <property type="entry name" value="Winged helix' DNA-binding domain"/>
    <property type="match status" value="1"/>
</dbReference>
<evidence type="ECO:0000259" key="1">
    <source>
        <dbReference type="Pfam" id="PF03551"/>
    </source>
</evidence>